<organism evidence="5 6">
    <name type="scientific">Paenibacillus rhizosphaerae</name>
    <dbReference type="NCBI Taxonomy" id="297318"/>
    <lineage>
        <taxon>Bacteria</taxon>
        <taxon>Bacillati</taxon>
        <taxon>Bacillota</taxon>
        <taxon>Bacilli</taxon>
        <taxon>Bacillales</taxon>
        <taxon>Paenibacillaceae</taxon>
        <taxon>Paenibacillus</taxon>
    </lineage>
</organism>
<proteinExistence type="predicted"/>
<dbReference type="PROSITE" id="PS00211">
    <property type="entry name" value="ABC_TRANSPORTER_1"/>
    <property type="match status" value="1"/>
</dbReference>
<dbReference type="EMBL" id="MRTP01000001">
    <property type="protein sequence ID" value="OMF57694.1"/>
    <property type="molecule type" value="Genomic_DNA"/>
</dbReference>
<dbReference type="PANTHER" id="PTHR43423">
    <property type="entry name" value="ABC TRANSPORTER I FAMILY MEMBER 17"/>
    <property type="match status" value="1"/>
</dbReference>
<dbReference type="InterPro" id="IPR017871">
    <property type="entry name" value="ABC_transporter-like_CS"/>
</dbReference>
<dbReference type="AlphaFoldDB" id="A0A1R1F0W7"/>
<dbReference type="GO" id="GO:0016887">
    <property type="term" value="F:ATP hydrolysis activity"/>
    <property type="evidence" value="ECO:0007669"/>
    <property type="project" value="InterPro"/>
</dbReference>
<dbReference type="InterPro" id="IPR027417">
    <property type="entry name" value="P-loop_NTPase"/>
</dbReference>
<dbReference type="Gene3D" id="3.40.50.300">
    <property type="entry name" value="P-loop containing nucleotide triphosphate hydrolases"/>
    <property type="match status" value="1"/>
</dbReference>
<sequence length="225" mass="24541">MIDNILSFTNLSKTISSVSNQIIFSKIAGTVPAGEKIVFVGPSGQGKSTLLRILGLLDEADSGEMLLLGKPLHEWNPQAWRMNVCYVSQTPVMLEGSIEDNLRTVSRLHHTEYDPAYAAHLMSSVGLGDMGLSKEASTLSGGEKQRVALVRSLLLRPKLLLLDEITSSLDDVSKYAVERLITDINRQEGTGYAWISHDRDQAARIGERVWSLSNGTLSEGGISCL</sequence>
<comment type="caution">
    <text evidence="5">The sequence shown here is derived from an EMBL/GenBank/DDBJ whole genome shotgun (WGS) entry which is preliminary data.</text>
</comment>
<keyword evidence="3" id="KW-0067">ATP-binding</keyword>
<dbReference type="Pfam" id="PF00005">
    <property type="entry name" value="ABC_tran"/>
    <property type="match status" value="1"/>
</dbReference>
<dbReference type="SMART" id="SM00382">
    <property type="entry name" value="AAA"/>
    <property type="match status" value="1"/>
</dbReference>
<evidence type="ECO:0000313" key="5">
    <source>
        <dbReference type="EMBL" id="OMF57694.1"/>
    </source>
</evidence>
<keyword evidence="1" id="KW-0813">Transport</keyword>
<dbReference type="InterPro" id="IPR003439">
    <property type="entry name" value="ABC_transporter-like_ATP-bd"/>
</dbReference>
<evidence type="ECO:0000256" key="3">
    <source>
        <dbReference type="ARBA" id="ARBA00022840"/>
    </source>
</evidence>
<feature type="domain" description="ABC transporter" evidence="4">
    <location>
        <begin position="6"/>
        <end position="225"/>
    </location>
</feature>
<dbReference type="RefSeq" id="WP_076165889.1">
    <property type="nucleotide sequence ID" value="NZ_MRTP01000001.1"/>
</dbReference>
<dbReference type="InterPro" id="IPR003593">
    <property type="entry name" value="AAA+_ATPase"/>
</dbReference>
<dbReference type="Proteomes" id="UP000187172">
    <property type="component" value="Unassembled WGS sequence"/>
</dbReference>
<name>A0A1R1F0W7_9BACL</name>
<gene>
    <name evidence="5" type="ORF">BK138_03625</name>
</gene>
<accession>A0A1R1F0W7</accession>
<dbReference type="SUPFAM" id="SSF52540">
    <property type="entry name" value="P-loop containing nucleoside triphosphate hydrolases"/>
    <property type="match status" value="1"/>
</dbReference>
<evidence type="ECO:0000256" key="1">
    <source>
        <dbReference type="ARBA" id="ARBA00022448"/>
    </source>
</evidence>
<dbReference type="PANTHER" id="PTHR43423:SF1">
    <property type="entry name" value="ABC TRANSPORTER I FAMILY MEMBER 17"/>
    <property type="match status" value="1"/>
</dbReference>
<reference evidence="5 6" key="1">
    <citation type="submission" date="2016-11" db="EMBL/GenBank/DDBJ databases">
        <title>Paenibacillus species isolates.</title>
        <authorList>
            <person name="Beno S.M."/>
        </authorList>
    </citation>
    <scope>NUCLEOTIDE SEQUENCE [LARGE SCALE GENOMIC DNA]</scope>
    <source>
        <strain evidence="5 6">FSL R5-0378</strain>
    </source>
</reference>
<keyword evidence="2" id="KW-0547">Nucleotide-binding</keyword>
<evidence type="ECO:0000259" key="4">
    <source>
        <dbReference type="PROSITE" id="PS50893"/>
    </source>
</evidence>
<keyword evidence="6" id="KW-1185">Reference proteome</keyword>
<evidence type="ECO:0000313" key="6">
    <source>
        <dbReference type="Proteomes" id="UP000187172"/>
    </source>
</evidence>
<evidence type="ECO:0000256" key="2">
    <source>
        <dbReference type="ARBA" id="ARBA00022741"/>
    </source>
</evidence>
<dbReference type="PROSITE" id="PS50893">
    <property type="entry name" value="ABC_TRANSPORTER_2"/>
    <property type="match status" value="1"/>
</dbReference>
<dbReference type="GO" id="GO:0005524">
    <property type="term" value="F:ATP binding"/>
    <property type="evidence" value="ECO:0007669"/>
    <property type="project" value="UniProtKB-KW"/>
</dbReference>
<dbReference type="STRING" id="297318.BK138_03625"/>
<protein>
    <recommendedName>
        <fullName evidence="4">ABC transporter domain-containing protein</fullName>
    </recommendedName>
</protein>